<feature type="compositionally biased region" description="Low complexity" evidence="4">
    <location>
        <begin position="534"/>
        <end position="544"/>
    </location>
</feature>
<reference evidence="7" key="1">
    <citation type="submission" date="2014-05" db="EMBL/GenBank/DDBJ databases">
        <title>The transcriptome of the halophilic microalga Tetraselmis sp. GSL018 isolated from the Great Salt Lake, Utah.</title>
        <authorList>
            <person name="Jinkerson R.E."/>
            <person name="D'Adamo S."/>
            <person name="Posewitz M.C."/>
        </authorList>
    </citation>
    <scope>NUCLEOTIDE SEQUENCE</scope>
    <source>
        <strain evidence="7">GSL018</strain>
    </source>
</reference>
<feature type="site" description="Transition state stabilizer" evidence="3">
    <location>
        <position position="245"/>
    </location>
</feature>
<feature type="active site" description="Proton acceptor" evidence="2">
    <location>
        <position position="93"/>
    </location>
</feature>
<organism evidence="7">
    <name type="scientific">Tetraselmis sp. GSL018</name>
    <dbReference type="NCBI Taxonomy" id="582737"/>
    <lineage>
        <taxon>Eukaryota</taxon>
        <taxon>Viridiplantae</taxon>
        <taxon>Chlorophyta</taxon>
        <taxon>core chlorophytes</taxon>
        <taxon>Chlorodendrophyceae</taxon>
        <taxon>Chlorodendrales</taxon>
        <taxon>Chlorodendraceae</taxon>
        <taxon>Tetraselmis</taxon>
    </lineage>
</organism>
<feature type="compositionally biased region" description="Low complexity" evidence="4">
    <location>
        <begin position="431"/>
        <end position="441"/>
    </location>
</feature>
<feature type="region of interest" description="Disordered" evidence="4">
    <location>
        <begin position="415"/>
        <end position="445"/>
    </location>
</feature>
<dbReference type="GO" id="GO:0009245">
    <property type="term" value="P:lipid A biosynthetic process"/>
    <property type="evidence" value="ECO:0007669"/>
    <property type="project" value="TreeGrafter"/>
</dbReference>
<evidence type="ECO:0000256" key="1">
    <source>
        <dbReference type="ARBA" id="ARBA00022679"/>
    </source>
</evidence>
<protein>
    <submittedName>
        <fullName evidence="7">3-deoxy-D-manno-octulosonic-acid transferase</fullName>
    </submittedName>
</protein>
<feature type="region of interest" description="Disordered" evidence="4">
    <location>
        <begin position="486"/>
        <end position="645"/>
    </location>
</feature>
<dbReference type="Gene3D" id="3.40.50.11720">
    <property type="entry name" value="3-Deoxy-D-manno-octulosonic-acid transferase, N-terminal domain"/>
    <property type="match status" value="1"/>
</dbReference>
<feature type="site" description="Transition state stabilizer" evidence="3">
    <location>
        <position position="163"/>
    </location>
</feature>
<name>A0A061S083_9CHLO</name>
<dbReference type="InterPro" id="IPR038107">
    <property type="entry name" value="Glycos_transf_N_sf"/>
</dbReference>
<dbReference type="AlphaFoldDB" id="A0A061S083"/>
<dbReference type="EMBL" id="GBEZ01007519">
    <property type="protein sequence ID" value="JAC77952.1"/>
    <property type="molecule type" value="Transcribed_RNA"/>
</dbReference>
<accession>A0A061S083</accession>
<dbReference type="InterPro" id="IPR039901">
    <property type="entry name" value="Kdotransferase"/>
</dbReference>
<evidence type="ECO:0000313" key="6">
    <source>
        <dbReference type="EMBL" id="JAC59611.1"/>
    </source>
</evidence>
<proteinExistence type="predicted"/>
<feature type="domain" description="3-deoxy-D-manno-octulosonic-acid transferase N-terminal" evidence="5">
    <location>
        <begin position="69"/>
        <end position="233"/>
    </location>
</feature>
<feature type="compositionally biased region" description="Low complexity" evidence="4">
    <location>
        <begin position="594"/>
        <end position="612"/>
    </location>
</feature>
<dbReference type="InterPro" id="IPR007507">
    <property type="entry name" value="Glycos_transf_N"/>
</dbReference>
<evidence type="ECO:0000256" key="4">
    <source>
        <dbReference type="SAM" id="MobiDB-lite"/>
    </source>
</evidence>
<sequence>MNSSPAPFVFASGANETDDQASHEAQTKSYEGIGKSVYNTLSWLAGPAVCFHLAGRLFRGRESKVSLVERWGISFKIRPQGAVIWFHAVSIGESAVALPVLHRCLQEHINATVLFTTSTAEAYSLLQNALPERTVLQFAPLDVPWVVDRFLDHWRPEAAVFVESELWPNLICRARDRGVALALLNARMSNKSFLRWHNWTTGRDLARSMLSCFSLIIPQSDLDVASFRLLGAELWQMPGWCADLKYAAAMGACVWQMWRPSEDRVELLRRAVGARDCWVAASTHSGEDPVIGQTHLQLLGGFPALLTIIAPRHPWRCGQVQEELRAMGLSVCLWSSLALTDPDPLAGTDVLLVDAVGELPLLFAVAEIVFVGGSMFEGSKGHNLAEAAVAACAVLVGPYAGHFSQMADELNAHAHEESFASEQQSPPRPPSSSSSAALPSPMRRLGTPDAARALLRRREAPSEELPYFEGGLRSLEDELSGRHAYMRRGRRMTRTGSTPGSWWASPEQSPRLHQARRLNASPGSSDHTGGRGRGSNPSPRSRLSTASTAPRPSGSHSSTQPTRFNQDDLTVSDSSAECGSPMTPQGQQQWHGLPGAAPSPAPSAARTTSWSPGSPLDAQGGGSPAAAREANASTPASEGYCPSVDSEGPGVQVFPMGRAPVSLGNRPLPRFPGERLLPAHRLPGPPIGPCVWTVSNEEELVSAVRRLLLDPLERRSRGKAAAQASASLASNLVTSVWELLDSKVISPKLGSGAER</sequence>
<evidence type="ECO:0000259" key="5">
    <source>
        <dbReference type="Pfam" id="PF04413"/>
    </source>
</evidence>
<dbReference type="EMBL" id="GBEZ01009235">
    <property type="protein sequence ID" value="JAC76340.1"/>
    <property type="molecule type" value="Transcribed_RNA"/>
</dbReference>
<dbReference type="GO" id="GO:0016740">
    <property type="term" value="F:transferase activity"/>
    <property type="evidence" value="ECO:0007669"/>
    <property type="project" value="UniProtKB-KW"/>
</dbReference>
<dbReference type="EMBL" id="GBEZ01027733">
    <property type="protein sequence ID" value="JAC59611.1"/>
    <property type="molecule type" value="Transcribed_RNA"/>
</dbReference>
<evidence type="ECO:0000313" key="8">
    <source>
        <dbReference type="EMBL" id="JAC77952.1"/>
    </source>
</evidence>
<dbReference type="Gene3D" id="3.40.50.2000">
    <property type="entry name" value="Glycogen Phosphorylase B"/>
    <property type="match status" value="1"/>
</dbReference>
<evidence type="ECO:0000256" key="3">
    <source>
        <dbReference type="PIRSR" id="PIRSR639901-2"/>
    </source>
</evidence>
<dbReference type="PANTHER" id="PTHR42755:SF1">
    <property type="entry name" value="3-DEOXY-D-MANNO-OCTULOSONIC ACID TRANSFERASE, MITOCHONDRIAL-RELATED"/>
    <property type="match status" value="1"/>
</dbReference>
<evidence type="ECO:0000313" key="7">
    <source>
        <dbReference type="EMBL" id="JAC76340.1"/>
    </source>
</evidence>
<evidence type="ECO:0000256" key="2">
    <source>
        <dbReference type="PIRSR" id="PIRSR639901-1"/>
    </source>
</evidence>
<feature type="compositionally biased region" description="Polar residues" evidence="4">
    <location>
        <begin position="545"/>
        <end position="590"/>
    </location>
</feature>
<gene>
    <name evidence="7" type="primary">KDTA</name>
    <name evidence="8" type="ORF">TSPGSL018_16400</name>
    <name evidence="7" type="ORF">TSPGSL018_20457</name>
    <name evidence="6" type="ORF">TSPGSL018_31012</name>
</gene>
<dbReference type="GO" id="GO:0005886">
    <property type="term" value="C:plasma membrane"/>
    <property type="evidence" value="ECO:0007669"/>
    <property type="project" value="TreeGrafter"/>
</dbReference>
<keyword evidence="1 7" id="KW-0808">Transferase</keyword>
<dbReference type="PANTHER" id="PTHR42755">
    <property type="entry name" value="3-DEOXY-MANNO-OCTULOSONATE CYTIDYLYLTRANSFERASE"/>
    <property type="match status" value="1"/>
</dbReference>
<dbReference type="Pfam" id="PF04413">
    <property type="entry name" value="Glycos_transf_N"/>
    <property type="match status" value="1"/>
</dbReference>